<dbReference type="CDD" id="cd04301">
    <property type="entry name" value="NAT_SF"/>
    <property type="match status" value="1"/>
</dbReference>
<accession>A0A174NPH9</accession>
<evidence type="ECO:0000259" key="1">
    <source>
        <dbReference type="PROSITE" id="PS51186"/>
    </source>
</evidence>
<dbReference type="AlphaFoldDB" id="A0A174NPH9"/>
<evidence type="ECO:0000313" key="3">
    <source>
        <dbReference type="Proteomes" id="UP000095564"/>
    </source>
</evidence>
<dbReference type="SUPFAM" id="SSF55729">
    <property type="entry name" value="Acyl-CoA N-acyltransferases (Nat)"/>
    <property type="match status" value="1"/>
</dbReference>
<feature type="domain" description="N-acetyltransferase" evidence="1">
    <location>
        <begin position="262"/>
        <end position="423"/>
    </location>
</feature>
<dbReference type="EMBL" id="CZAU01000013">
    <property type="protein sequence ID" value="CUP48568.1"/>
    <property type="molecule type" value="Genomic_DNA"/>
</dbReference>
<name>A0A174NPH9_ANAHA</name>
<sequence>MRFNTAEEMYEYLKNGYALYHPKSEIYVFLYNAKGALCTYHLSKDQVKEISKQAKQNHEHWEIFLGFGEDVLEDDEFSITPPLEFCEKHYQESDWLDTEDINLEEPDCYLLCCLDDENYTSAQYFTFSSMTEAKEFCYQFAKENYSDEDLQFKESSFYHEDGHKAVRIDYIYGNSFEVNYIFPIHMKNNETSFCIWHHAYDGVRFEIRKSGSYEECHRFAKDVSQRTYEMLSEIAPDKVNRHEEDDQWILDDGTEWEVWDIITIHRQNHSNAFVAPLSIYQLSKVKTMDQMSGFCMEQWLDDNVDFAWGLFHNDKLIGYCSIGIADDADPLVEEHEAYKEDSSLLLSDVFILPEYRNHGYGSQMIKESIETRWKMDGEKNTVYLHAMGVTGDLSYDEKLKSFYEKIGFSELCSDREIMVLTAD</sequence>
<dbReference type="PROSITE" id="PS51186">
    <property type="entry name" value="GNAT"/>
    <property type="match status" value="1"/>
</dbReference>
<dbReference type="GO" id="GO:0016747">
    <property type="term" value="F:acyltransferase activity, transferring groups other than amino-acyl groups"/>
    <property type="evidence" value="ECO:0007669"/>
    <property type="project" value="InterPro"/>
</dbReference>
<protein>
    <submittedName>
        <fullName evidence="2">Acetyltransferase (GNAT) family</fullName>
    </submittedName>
</protein>
<reference evidence="2 3" key="1">
    <citation type="submission" date="2015-09" db="EMBL/GenBank/DDBJ databases">
        <authorList>
            <consortium name="Pathogen Informatics"/>
        </authorList>
    </citation>
    <scope>NUCLEOTIDE SEQUENCE [LARGE SCALE GENOMIC DNA]</scope>
    <source>
        <strain evidence="2 3">2789STDY5834908</strain>
    </source>
</reference>
<evidence type="ECO:0000313" key="2">
    <source>
        <dbReference type="EMBL" id="CUP48568.1"/>
    </source>
</evidence>
<dbReference type="RefSeq" id="WP_055159889.1">
    <property type="nucleotide sequence ID" value="NZ_CZAU01000013.1"/>
</dbReference>
<dbReference type="Proteomes" id="UP000095564">
    <property type="component" value="Unassembled WGS sequence"/>
</dbReference>
<gene>
    <name evidence="2" type="ORF">ERS852520_01448</name>
</gene>
<dbReference type="Gene3D" id="3.40.630.30">
    <property type="match status" value="1"/>
</dbReference>
<dbReference type="OrthoDB" id="9813917at2"/>
<dbReference type="InterPro" id="IPR016181">
    <property type="entry name" value="Acyl_CoA_acyltransferase"/>
</dbReference>
<proteinExistence type="predicted"/>
<dbReference type="InterPro" id="IPR000182">
    <property type="entry name" value="GNAT_dom"/>
</dbReference>
<organism evidence="2 3">
    <name type="scientific">Anaerostipes hadrus</name>
    <dbReference type="NCBI Taxonomy" id="649756"/>
    <lineage>
        <taxon>Bacteria</taxon>
        <taxon>Bacillati</taxon>
        <taxon>Bacillota</taxon>
        <taxon>Clostridia</taxon>
        <taxon>Lachnospirales</taxon>
        <taxon>Lachnospiraceae</taxon>
        <taxon>Anaerostipes</taxon>
    </lineage>
</organism>
<keyword evidence="2" id="KW-0808">Transferase</keyword>
<dbReference type="Pfam" id="PF13508">
    <property type="entry name" value="Acetyltransf_7"/>
    <property type="match status" value="1"/>
</dbReference>